<dbReference type="GO" id="GO:0046872">
    <property type="term" value="F:metal ion binding"/>
    <property type="evidence" value="ECO:0007669"/>
    <property type="project" value="InterPro"/>
</dbReference>
<evidence type="ECO:0000313" key="6">
    <source>
        <dbReference type="EMBL" id="SMC87338.1"/>
    </source>
</evidence>
<dbReference type="SUPFAM" id="SSF56059">
    <property type="entry name" value="Glutathione synthetase ATP-binding domain-like"/>
    <property type="match status" value="1"/>
</dbReference>
<keyword evidence="1" id="KW-0436">Ligase</keyword>
<protein>
    <submittedName>
        <fullName evidence="6">Pyrrolysine biosynthesis protein PylC</fullName>
    </submittedName>
</protein>
<dbReference type="STRING" id="1121400.SAMN02746065_11347"/>
<dbReference type="GO" id="GO:0005524">
    <property type="term" value="F:ATP binding"/>
    <property type="evidence" value="ECO:0007669"/>
    <property type="project" value="UniProtKB-UniRule"/>
</dbReference>
<gene>
    <name evidence="6" type="ORF">SAMN02746065_11347</name>
</gene>
<dbReference type="GO" id="GO:0071524">
    <property type="term" value="P:pyrrolysine biosynthetic process"/>
    <property type="evidence" value="ECO:0007669"/>
    <property type="project" value="InterPro"/>
</dbReference>
<evidence type="ECO:0000256" key="3">
    <source>
        <dbReference type="ARBA" id="ARBA00022840"/>
    </source>
</evidence>
<dbReference type="NCBIfam" id="TIGR03909">
    <property type="entry name" value="pyrrolys_PylC"/>
    <property type="match status" value="1"/>
</dbReference>
<evidence type="ECO:0000256" key="1">
    <source>
        <dbReference type="ARBA" id="ARBA00022598"/>
    </source>
</evidence>
<dbReference type="PANTHER" id="PTHR43055:SF1">
    <property type="entry name" value="FORMATE-DEPENDENT PHOSPHORIBOSYLGLYCINAMIDE FORMYLTRANSFERASE"/>
    <property type="match status" value="1"/>
</dbReference>
<reference evidence="6 7" key="1">
    <citation type="submission" date="2017-04" db="EMBL/GenBank/DDBJ databases">
        <authorList>
            <person name="Afonso C.L."/>
            <person name="Miller P.J."/>
            <person name="Scott M.A."/>
            <person name="Spackman E."/>
            <person name="Goraichik I."/>
            <person name="Dimitrov K.M."/>
            <person name="Suarez D.L."/>
            <person name="Swayne D.E."/>
        </authorList>
    </citation>
    <scope>NUCLEOTIDE SEQUENCE [LARGE SCALE GENOMIC DNA]</scope>
    <source>
        <strain evidence="6 7">DSM 3385</strain>
    </source>
</reference>
<keyword evidence="7" id="KW-1185">Reference proteome</keyword>
<dbReference type="PANTHER" id="PTHR43055">
    <property type="entry name" value="FORMATE-DEPENDENT PHOSPHORIBOSYLGLYCINAMIDE FORMYLTRANSFERASE"/>
    <property type="match status" value="1"/>
</dbReference>
<organism evidence="6 7">
    <name type="scientific">Desulfocicer vacuolatum DSM 3385</name>
    <dbReference type="NCBI Taxonomy" id="1121400"/>
    <lineage>
        <taxon>Bacteria</taxon>
        <taxon>Pseudomonadati</taxon>
        <taxon>Thermodesulfobacteriota</taxon>
        <taxon>Desulfobacteria</taxon>
        <taxon>Desulfobacterales</taxon>
        <taxon>Desulfobacteraceae</taxon>
        <taxon>Desulfocicer</taxon>
    </lineage>
</organism>
<dbReference type="AlphaFoldDB" id="A0A1W2CRP5"/>
<sequence length="375" mass="41460">MIVAIAGGNLQGVEATYLASKAGWTTLVMDKRALVPASGLCDHFFHLDVHNEAALLDAVRGADFILPALENQSALNALVCFSQKYEIPLAFDARAYAISSSKVTSDALFKKKNIPAPLPWPRCGFPAVGKPDNDSGSQGVTLFYTPKQYEQFLEKFGKRPDVLQEYVEGPSYSMEVMGMSGNYIALQSTQLFMDDIHDCCRVTAPVPLFQEVDDELVNVSLELARAIDLEGIMDVEVIQHKGCLKVLEIDARLPSQTPTAVFHSTGINMVALLGDIFVHKLLNPPHICQRPAWVSYEHVAVSNQGLLFQGEHIMSISEPLKLIRNLFGADEVITNYQQGRREFVATLIIKASSEQELEKKRKGVLKSIAEHIDLF</sequence>
<dbReference type="Pfam" id="PF02655">
    <property type="entry name" value="ATP-grasp_3"/>
    <property type="match status" value="1"/>
</dbReference>
<dbReference type="EMBL" id="FWXY01000013">
    <property type="protein sequence ID" value="SMC87338.1"/>
    <property type="molecule type" value="Genomic_DNA"/>
</dbReference>
<dbReference type="InterPro" id="IPR023890">
    <property type="entry name" value="Pyrrolys_PylC"/>
</dbReference>
<dbReference type="GO" id="GO:0016874">
    <property type="term" value="F:ligase activity"/>
    <property type="evidence" value="ECO:0007669"/>
    <property type="project" value="UniProtKB-KW"/>
</dbReference>
<evidence type="ECO:0000313" key="7">
    <source>
        <dbReference type="Proteomes" id="UP000192418"/>
    </source>
</evidence>
<dbReference type="Gene3D" id="3.30.470.20">
    <property type="entry name" value="ATP-grasp fold, B domain"/>
    <property type="match status" value="1"/>
</dbReference>
<dbReference type="Proteomes" id="UP000192418">
    <property type="component" value="Unassembled WGS sequence"/>
</dbReference>
<dbReference type="GO" id="GO:0005829">
    <property type="term" value="C:cytosol"/>
    <property type="evidence" value="ECO:0007669"/>
    <property type="project" value="TreeGrafter"/>
</dbReference>
<evidence type="ECO:0000256" key="4">
    <source>
        <dbReference type="PROSITE-ProRule" id="PRU00409"/>
    </source>
</evidence>
<name>A0A1W2CRP5_9BACT</name>
<evidence type="ECO:0000256" key="2">
    <source>
        <dbReference type="ARBA" id="ARBA00022741"/>
    </source>
</evidence>
<feature type="domain" description="ATP-grasp" evidence="5">
    <location>
        <begin position="93"/>
        <end position="278"/>
    </location>
</feature>
<keyword evidence="3 4" id="KW-0067">ATP-binding</keyword>
<dbReference type="OrthoDB" id="5415832at2"/>
<dbReference type="Gene3D" id="3.40.50.720">
    <property type="entry name" value="NAD(P)-binding Rossmann-like Domain"/>
    <property type="match status" value="1"/>
</dbReference>
<evidence type="ECO:0000259" key="5">
    <source>
        <dbReference type="PROSITE" id="PS50975"/>
    </source>
</evidence>
<accession>A0A1W2CRP5</accession>
<dbReference type="RefSeq" id="WP_084069795.1">
    <property type="nucleotide sequence ID" value="NZ_FWXY01000013.1"/>
</dbReference>
<dbReference type="PROSITE" id="PS50975">
    <property type="entry name" value="ATP_GRASP"/>
    <property type="match status" value="1"/>
</dbReference>
<dbReference type="InterPro" id="IPR003806">
    <property type="entry name" value="ATP-grasp_PylC-type"/>
</dbReference>
<proteinExistence type="predicted"/>
<dbReference type="InterPro" id="IPR011761">
    <property type="entry name" value="ATP-grasp"/>
</dbReference>
<keyword evidence="2 4" id="KW-0547">Nucleotide-binding</keyword>